<keyword evidence="5" id="KW-0687">Ribonucleoprotein</keyword>
<gene>
    <name evidence="8" type="ORF">CISIN_1g034134mg</name>
</gene>
<evidence type="ECO:0000313" key="8">
    <source>
        <dbReference type="EMBL" id="KDO77214.1"/>
    </source>
</evidence>
<keyword evidence="9" id="KW-1185">Reference proteome</keyword>
<dbReference type="EMBL" id="KK784880">
    <property type="protein sequence ID" value="KDO77212.1"/>
    <property type="molecule type" value="Genomic_DNA"/>
</dbReference>
<comment type="subcellular location">
    <subcellularLocation>
        <location evidence="1">Mitochondrion</location>
    </subcellularLocation>
</comment>
<feature type="region of interest" description="Disordered" evidence="7">
    <location>
        <begin position="78"/>
        <end position="103"/>
    </location>
</feature>
<comment type="similarity">
    <text evidence="2">Belongs to the mitochondrion-specific ribosomal protein mS33 family.</text>
</comment>
<keyword evidence="4" id="KW-0496">Mitochondrion</keyword>
<dbReference type="GO" id="GO:0005840">
    <property type="term" value="C:ribosome"/>
    <property type="evidence" value="ECO:0007669"/>
    <property type="project" value="UniProtKB-KW"/>
</dbReference>
<sequence length="103" mass="11485">MATGGRLKNILATVVTTGLTEARAKIFGHVLNPAGQRSPHKILRKKLIGDKVAGWYPYDIKKDDPLVMARQQQERLSKLEMLKRRGKGPPKKGQGKRAAKRSK</sequence>
<dbReference type="EMBL" id="KK784880">
    <property type="protein sequence ID" value="KDO77214.1"/>
    <property type="molecule type" value="Genomic_DNA"/>
</dbReference>
<dbReference type="SMR" id="A0A067GCC6"/>
<proteinExistence type="inferred from homology"/>
<dbReference type="EMBL" id="KK784880">
    <property type="protein sequence ID" value="KDO77213.1"/>
    <property type="molecule type" value="Genomic_DNA"/>
</dbReference>
<accession>A0A067GCC6</accession>
<dbReference type="GO" id="GO:1990904">
    <property type="term" value="C:ribonucleoprotein complex"/>
    <property type="evidence" value="ECO:0007669"/>
    <property type="project" value="UniProtKB-KW"/>
</dbReference>
<dbReference type="PANTHER" id="PTHR13362:SF2">
    <property type="entry name" value="SMALL RIBOSOMAL SUBUNIT PROTEIN MS33"/>
    <property type="match status" value="1"/>
</dbReference>
<name>A0A067GCC6_CITSI</name>
<evidence type="ECO:0000256" key="5">
    <source>
        <dbReference type="ARBA" id="ARBA00023274"/>
    </source>
</evidence>
<evidence type="ECO:0000256" key="1">
    <source>
        <dbReference type="ARBA" id="ARBA00004173"/>
    </source>
</evidence>
<keyword evidence="3" id="KW-0689">Ribosomal protein</keyword>
<dbReference type="PANTHER" id="PTHR13362">
    <property type="entry name" value="MITOCHONDRIAL RIBOSOMAL PROTEIN S33"/>
    <property type="match status" value="1"/>
</dbReference>
<evidence type="ECO:0000313" key="9">
    <source>
        <dbReference type="Proteomes" id="UP000027120"/>
    </source>
</evidence>
<evidence type="ECO:0000256" key="7">
    <source>
        <dbReference type="SAM" id="MobiDB-lite"/>
    </source>
</evidence>
<organism evidence="8 9">
    <name type="scientific">Citrus sinensis</name>
    <name type="common">Sweet orange</name>
    <name type="synonym">Citrus aurantium var. sinensis</name>
    <dbReference type="NCBI Taxonomy" id="2711"/>
    <lineage>
        <taxon>Eukaryota</taxon>
        <taxon>Viridiplantae</taxon>
        <taxon>Streptophyta</taxon>
        <taxon>Embryophyta</taxon>
        <taxon>Tracheophyta</taxon>
        <taxon>Spermatophyta</taxon>
        <taxon>Magnoliopsida</taxon>
        <taxon>eudicotyledons</taxon>
        <taxon>Gunneridae</taxon>
        <taxon>Pentapetalae</taxon>
        <taxon>rosids</taxon>
        <taxon>malvids</taxon>
        <taxon>Sapindales</taxon>
        <taxon>Rutaceae</taxon>
        <taxon>Aurantioideae</taxon>
        <taxon>Citrus</taxon>
    </lineage>
</organism>
<dbReference type="GO" id="GO:0005739">
    <property type="term" value="C:mitochondrion"/>
    <property type="evidence" value="ECO:0000318"/>
    <property type="project" value="GO_Central"/>
</dbReference>
<reference evidence="8 9" key="1">
    <citation type="submission" date="2014-04" db="EMBL/GenBank/DDBJ databases">
        <authorList>
            <consortium name="International Citrus Genome Consortium"/>
            <person name="Gmitter F."/>
            <person name="Chen C."/>
            <person name="Farmerie W."/>
            <person name="Harkins T."/>
            <person name="Desany B."/>
            <person name="Mohiuddin M."/>
            <person name="Kodira C."/>
            <person name="Borodovsky M."/>
            <person name="Lomsadze A."/>
            <person name="Burns P."/>
            <person name="Jenkins J."/>
            <person name="Prochnik S."/>
            <person name="Shu S."/>
            <person name="Chapman J."/>
            <person name="Pitluck S."/>
            <person name="Schmutz J."/>
            <person name="Rokhsar D."/>
        </authorList>
    </citation>
    <scope>NUCLEOTIDE SEQUENCE</scope>
</reference>
<dbReference type="PaxDb" id="2711-XP_006468580.1"/>
<evidence type="ECO:0000256" key="4">
    <source>
        <dbReference type="ARBA" id="ARBA00023128"/>
    </source>
</evidence>
<dbReference type="Pfam" id="PF08293">
    <property type="entry name" value="MRP-S33"/>
    <property type="match status" value="1"/>
</dbReference>
<dbReference type="KEGG" id="cit:102610128"/>
<evidence type="ECO:0000256" key="3">
    <source>
        <dbReference type="ARBA" id="ARBA00022980"/>
    </source>
</evidence>
<dbReference type="Proteomes" id="UP000027120">
    <property type="component" value="Unassembled WGS sequence"/>
</dbReference>
<evidence type="ECO:0000256" key="6">
    <source>
        <dbReference type="ARBA" id="ARBA00035132"/>
    </source>
</evidence>
<dbReference type="OrthoDB" id="6495301at2759"/>
<dbReference type="InterPro" id="IPR013219">
    <property type="entry name" value="Ribosomal_mS33"/>
</dbReference>
<feature type="compositionally biased region" description="Basic residues" evidence="7">
    <location>
        <begin position="84"/>
        <end position="103"/>
    </location>
</feature>
<dbReference type="STRING" id="2711.A0A067GCC6"/>
<protein>
    <recommendedName>
        <fullName evidence="6">Small ribosomal subunit protein mS33</fullName>
    </recommendedName>
</protein>
<dbReference type="AlphaFoldDB" id="A0A067GCC6"/>
<evidence type="ECO:0000256" key="2">
    <source>
        <dbReference type="ARBA" id="ARBA00008970"/>
    </source>
</evidence>
<dbReference type="eggNOG" id="KOG4844">
    <property type="taxonomic scope" value="Eukaryota"/>
</dbReference>